<reference evidence="3 4" key="1">
    <citation type="submission" date="2020-06" db="EMBL/GenBank/DDBJ databases">
        <title>WGS assembly of Ceratodon purpureus strain R40.</title>
        <authorList>
            <person name="Carey S.B."/>
            <person name="Jenkins J."/>
            <person name="Shu S."/>
            <person name="Lovell J.T."/>
            <person name="Sreedasyam A."/>
            <person name="Maumus F."/>
            <person name="Tiley G.P."/>
            <person name="Fernandez-Pozo N."/>
            <person name="Barry K."/>
            <person name="Chen C."/>
            <person name="Wang M."/>
            <person name="Lipzen A."/>
            <person name="Daum C."/>
            <person name="Saski C.A."/>
            <person name="Payton A.C."/>
            <person name="Mcbreen J.C."/>
            <person name="Conrad R.E."/>
            <person name="Kollar L.M."/>
            <person name="Olsson S."/>
            <person name="Huttunen S."/>
            <person name="Landis J.B."/>
            <person name="Wickett N.J."/>
            <person name="Johnson M.G."/>
            <person name="Rensing S.A."/>
            <person name="Grimwood J."/>
            <person name="Schmutz J."/>
            <person name="Mcdaniel S.F."/>
        </authorList>
    </citation>
    <scope>NUCLEOTIDE SEQUENCE [LARGE SCALE GENOMIC DNA]</scope>
    <source>
        <strain evidence="3 4">R40</strain>
    </source>
</reference>
<dbReference type="Proteomes" id="UP000822688">
    <property type="component" value="Chromosome 6"/>
</dbReference>
<keyword evidence="1" id="KW-0812">Transmembrane</keyword>
<keyword evidence="4" id="KW-1185">Reference proteome</keyword>
<keyword evidence="1" id="KW-1133">Transmembrane helix</keyword>
<feature type="transmembrane region" description="Helical" evidence="1">
    <location>
        <begin position="153"/>
        <end position="174"/>
    </location>
</feature>
<dbReference type="InterPro" id="IPR026961">
    <property type="entry name" value="PGG_dom"/>
</dbReference>
<dbReference type="EMBL" id="CM026427">
    <property type="protein sequence ID" value="KAG0568381.1"/>
    <property type="molecule type" value="Genomic_DNA"/>
</dbReference>
<evidence type="ECO:0000256" key="1">
    <source>
        <dbReference type="SAM" id="Phobius"/>
    </source>
</evidence>
<sequence length="229" mass="25831">MSTVMEMVVTNPVERNIDDEDMNIHRYDIAKQRNHDSKLVEMLECFDVNWLQLERQKSANSINAILVGSAVVSTVTFTFLMQPRGGTAADQPPVPWLNQPEHVIGVFIILTSFSFTVSVLSLIVGINGLILNTETLKKEVQLLRKSVGWASQLLFMAIFFLVWAMCFGAMPTFHRVVPHRDSATQAFAGITMVGMPIFTTLVTMILLISFIKPPWLNSCWIIEQLGRFK</sequence>
<proteinExistence type="predicted"/>
<protein>
    <recommendedName>
        <fullName evidence="2">PGG domain-containing protein</fullName>
    </recommendedName>
</protein>
<evidence type="ECO:0000313" key="4">
    <source>
        <dbReference type="Proteomes" id="UP000822688"/>
    </source>
</evidence>
<evidence type="ECO:0000313" key="3">
    <source>
        <dbReference type="EMBL" id="KAG0568381.1"/>
    </source>
</evidence>
<feature type="transmembrane region" description="Helical" evidence="1">
    <location>
        <begin position="102"/>
        <end position="132"/>
    </location>
</feature>
<feature type="transmembrane region" description="Helical" evidence="1">
    <location>
        <begin position="186"/>
        <end position="208"/>
    </location>
</feature>
<feature type="transmembrane region" description="Helical" evidence="1">
    <location>
        <begin position="62"/>
        <end position="82"/>
    </location>
</feature>
<comment type="caution">
    <text evidence="3">The sequence shown here is derived from an EMBL/GenBank/DDBJ whole genome shotgun (WGS) entry which is preliminary data.</text>
</comment>
<feature type="domain" description="PGG" evidence="2">
    <location>
        <begin position="58"/>
        <end position="169"/>
    </location>
</feature>
<evidence type="ECO:0000259" key="2">
    <source>
        <dbReference type="Pfam" id="PF13962"/>
    </source>
</evidence>
<dbReference type="AlphaFoldDB" id="A0A8T0H8Z5"/>
<accession>A0A8T0H8Z5</accession>
<gene>
    <name evidence="3" type="ORF">KC19_6G016100</name>
</gene>
<name>A0A8T0H8Z5_CERPU</name>
<dbReference type="Pfam" id="PF13962">
    <property type="entry name" value="PGG"/>
    <property type="match status" value="1"/>
</dbReference>
<feature type="non-terminal residue" evidence="3">
    <location>
        <position position="229"/>
    </location>
</feature>
<organism evidence="3 4">
    <name type="scientific">Ceratodon purpureus</name>
    <name type="common">Fire moss</name>
    <name type="synonym">Dicranum purpureum</name>
    <dbReference type="NCBI Taxonomy" id="3225"/>
    <lineage>
        <taxon>Eukaryota</taxon>
        <taxon>Viridiplantae</taxon>
        <taxon>Streptophyta</taxon>
        <taxon>Embryophyta</taxon>
        <taxon>Bryophyta</taxon>
        <taxon>Bryophytina</taxon>
        <taxon>Bryopsida</taxon>
        <taxon>Dicranidae</taxon>
        <taxon>Pseudoditrichales</taxon>
        <taxon>Ditrichaceae</taxon>
        <taxon>Ceratodon</taxon>
    </lineage>
</organism>
<keyword evidence="1" id="KW-0472">Membrane</keyword>